<sequence length="797" mass="91429">MDSQNVPSSSKRPRQLINEFESSQSEPQTPTAPFNMQQWASFTPSQLEHMHWSNTTPFGVEQPIQHPPITPTNLAFNYSPYQQGIIHESRPFGPQVPLPPFQIRPETYFQVPIRPQSQQQSNSTDASSTQTIPPSTESADPNAAQADQNDIWMTEEEMDTHMIKNRSVVWPHFFLNTIKNKAKCRHCPKVLTAVSKNGTNHLKRHIQICPSLASAGQSTLDDFVTRPNTQESYNYEECSNELSRMIIQTETPFLFSKHPAFNKYVKKNQSQHKETSRKVVKSKAMAQYCNIKQELISDFANNTCRFNITADGWDSGTDYSYVCITAHWIDRDWVLQKRIIEFAKLEFPHNATNYHNIIMNGINEYGLRSKILSVTFDNATSMTAVANRLKTSLDGVFLYGSLLHIRCACHVLNLSIKDGLQGLKQYHAKFKHVVHHLNTNNYKRNDYRVYCRNVGAKYRKIPLENNTRWNSTHIMLTACIDSKQPLTDWWNRNYPEMPLLDEDWKNMEMYVDFLGAFLDATNSFSHVYKPTSPYFLGNIIPIAQLFSKYRGVDTHIDFLSVMETKFLKYWTDIPYVYVFAIILDPRWKLDGAISLINIYKEFMNLDFDVEGYKAEITTAFFNVYNHYESRFGNNSRNSSRASAASSSSGGGGFRGATLNALKGLVSQRRPDVRSSSTASDLAEYHMYTNYDYMRAISDDEANSLDLCQWWKIQSKALPVMSAMAKDFLSIQVSSVASERAFSASKRVLDEKRTRMNSSTLRMCVCYKDWMDASDRNQSRTEVDSDNDSDETSTESNT</sequence>
<evidence type="ECO:0000256" key="1">
    <source>
        <dbReference type="ARBA" id="ARBA00004123"/>
    </source>
</evidence>
<feature type="compositionally biased region" description="Polar residues" evidence="11">
    <location>
        <begin position="1"/>
        <end position="10"/>
    </location>
</feature>
<feature type="region of interest" description="Disordered" evidence="11">
    <location>
        <begin position="774"/>
        <end position="797"/>
    </location>
</feature>
<gene>
    <name evidence="13" type="ORF">RND81_08G202500</name>
</gene>
<dbReference type="GO" id="GO:0046983">
    <property type="term" value="F:protein dimerization activity"/>
    <property type="evidence" value="ECO:0007669"/>
    <property type="project" value="InterPro"/>
</dbReference>
<evidence type="ECO:0000256" key="3">
    <source>
        <dbReference type="ARBA" id="ARBA00022723"/>
    </source>
</evidence>
<dbReference type="SUPFAM" id="SSF57667">
    <property type="entry name" value="beta-beta-alpha zinc fingers"/>
    <property type="match status" value="1"/>
</dbReference>
<feature type="domain" description="BED-type" evidence="12">
    <location>
        <begin position="164"/>
        <end position="216"/>
    </location>
</feature>
<feature type="compositionally biased region" description="Low complexity" evidence="11">
    <location>
        <begin position="632"/>
        <end position="647"/>
    </location>
</feature>
<dbReference type="AlphaFoldDB" id="A0AAW1JAJ1"/>
<dbReference type="PROSITE" id="PS50808">
    <property type="entry name" value="ZF_BED"/>
    <property type="match status" value="1"/>
</dbReference>
<keyword evidence="3" id="KW-0479">Metal-binding</keyword>
<organism evidence="13 14">
    <name type="scientific">Saponaria officinalis</name>
    <name type="common">Common soapwort</name>
    <name type="synonym">Lychnis saponaria</name>
    <dbReference type="NCBI Taxonomy" id="3572"/>
    <lineage>
        <taxon>Eukaryota</taxon>
        <taxon>Viridiplantae</taxon>
        <taxon>Streptophyta</taxon>
        <taxon>Embryophyta</taxon>
        <taxon>Tracheophyta</taxon>
        <taxon>Spermatophyta</taxon>
        <taxon>Magnoliopsida</taxon>
        <taxon>eudicotyledons</taxon>
        <taxon>Gunneridae</taxon>
        <taxon>Pentapetalae</taxon>
        <taxon>Caryophyllales</taxon>
        <taxon>Caryophyllaceae</taxon>
        <taxon>Caryophylleae</taxon>
        <taxon>Saponaria</taxon>
    </lineage>
</organism>
<protein>
    <recommendedName>
        <fullName evidence="12">BED-type domain-containing protein</fullName>
    </recommendedName>
</protein>
<accession>A0AAW1JAJ1</accession>
<dbReference type="PANTHER" id="PTHR46481:SF10">
    <property type="entry name" value="ZINC FINGER BED DOMAIN-CONTAINING PROTEIN 39"/>
    <property type="match status" value="1"/>
</dbReference>
<evidence type="ECO:0000256" key="8">
    <source>
        <dbReference type="ARBA" id="ARBA00023163"/>
    </source>
</evidence>
<dbReference type="SMART" id="SM00614">
    <property type="entry name" value="ZnF_BED"/>
    <property type="match status" value="1"/>
</dbReference>
<evidence type="ECO:0000256" key="10">
    <source>
        <dbReference type="PROSITE-ProRule" id="PRU00027"/>
    </source>
</evidence>
<reference evidence="13" key="1">
    <citation type="submission" date="2024-03" db="EMBL/GenBank/DDBJ databases">
        <title>WGS assembly of Saponaria officinalis var. Norfolk2.</title>
        <authorList>
            <person name="Jenkins J."/>
            <person name="Shu S."/>
            <person name="Grimwood J."/>
            <person name="Barry K."/>
            <person name="Goodstein D."/>
            <person name="Schmutz J."/>
            <person name="Leebens-Mack J."/>
            <person name="Osbourn A."/>
        </authorList>
    </citation>
    <scope>NUCLEOTIDE SEQUENCE [LARGE SCALE GENOMIC DNA]</scope>
    <source>
        <strain evidence="13">JIC</strain>
    </source>
</reference>
<evidence type="ECO:0000313" key="14">
    <source>
        <dbReference type="Proteomes" id="UP001443914"/>
    </source>
</evidence>
<feature type="compositionally biased region" description="Polar residues" evidence="11">
    <location>
        <begin position="115"/>
        <end position="138"/>
    </location>
</feature>
<feature type="region of interest" description="Disordered" evidence="11">
    <location>
        <begin position="632"/>
        <end position="651"/>
    </location>
</feature>
<name>A0AAW1JAJ1_SAPOF</name>
<keyword evidence="4 10" id="KW-0863">Zinc-finger</keyword>
<dbReference type="InterPro" id="IPR003656">
    <property type="entry name" value="Znf_BED"/>
</dbReference>
<feature type="compositionally biased region" description="Polar residues" evidence="11">
    <location>
        <begin position="20"/>
        <end position="34"/>
    </location>
</feature>
<dbReference type="Pfam" id="PF05699">
    <property type="entry name" value="Dimer_Tnp_hAT"/>
    <property type="match status" value="1"/>
</dbReference>
<evidence type="ECO:0000259" key="12">
    <source>
        <dbReference type="PROSITE" id="PS50808"/>
    </source>
</evidence>
<comment type="subunit">
    <text evidence="2">Homodimer.</text>
</comment>
<feature type="compositionally biased region" description="Acidic residues" evidence="11">
    <location>
        <begin position="783"/>
        <end position="797"/>
    </location>
</feature>
<keyword evidence="5" id="KW-0862">Zinc</keyword>
<proteinExistence type="predicted"/>
<evidence type="ECO:0000256" key="5">
    <source>
        <dbReference type="ARBA" id="ARBA00022833"/>
    </source>
</evidence>
<dbReference type="InterPro" id="IPR012337">
    <property type="entry name" value="RNaseH-like_sf"/>
</dbReference>
<feature type="region of interest" description="Disordered" evidence="11">
    <location>
        <begin position="1"/>
        <end position="34"/>
    </location>
</feature>
<keyword evidence="14" id="KW-1185">Reference proteome</keyword>
<evidence type="ECO:0000313" key="13">
    <source>
        <dbReference type="EMBL" id="KAK9699898.1"/>
    </source>
</evidence>
<comment type="caution">
    <text evidence="13">The sequence shown here is derived from an EMBL/GenBank/DDBJ whole genome shotgun (WGS) entry which is preliminary data.</text>
</comment>
<dbReference type="GO" id="GO:0009791">
    <property type="term" value="P:post-embryonic development"/>
    <property type="evidence" value="ECO:0007669"/>
    <property type="project" value="UniProtKB-ARBA"/>
</dbReference>
<evidence type="ECO:0000256" key="4">
    <source>
        <dbReference type="ARBA" id="ARBA00022771"/>
    </source>
</evidence>
<evidence type="ECO:0000256" key="11">
    <source>
        <dbReference type="SAM" id="MobiDB-lite"/>
    </source>
</evidence>
<evidence type="ECO:0000256" key="7">
    <source>
        <dbReference type="ARBA" id="ARBA00023125"/>
    </source>
</evidence>
<dbReference type="GO" id="GO:0008270">
    <property type="term" value="F:zinc ion binding"/>
    <property type="evidence" value="ECO:0007669"/>
    <property type="project" value="UniProtKB-KW"/>
</dbReference>
<dbReference type="InterPro" id="IPR036236">
    <property type="entry name" value="Znf_C2H2_sf"/>
</dbReference>
<keyword evidence="6" id="KW-0805">Transcription regulation</keyword>
<evidence type="ECO:0000256" key="9">
    <source>
        <dbReference type="ARBA" id="ARBA00023242"/>
    </source>
</evidence>
<dbReference type="SUPFAM" id="SSF53098">
    <property type="entry name" value="Ribonuclease H-like"/>
    <property type="match status" value="1"/>
</dbReference>
<dbReference type="PANTHER" id="PTHR46481">
    <property type="entry name" value="ZINC FINGER BED DOMAIN-CONTAINING PROTEIN 4"/>
    <property type="match status" value="1"/>
</dbReference>
<dbReference type="GO" id="GO:0003677">
    <property type="term" value="F:DNA binding"/>
    <property type="evidence" value="ECO:0007669"/>
    <property type="project" value="UniProtKB-KW"/>
</dbReference>
<dbReference type="InterPro" id="IPR008906">
    <property type="entry name" value="HATC_C_dom"/>
</dbReference>
<dbReference type="InterPro" id="IPR052035">
    <property type="entry name" value="ZnF_BED_domain_contain"/>
</dbReference>
<comment type="subcellular location">
    <subcellularLocation>
        <location evidence="1">Nucleus</location>
    </subcellularLocation>
</comment>
<feature type="region of interest" description="Disordered" evidence="11">
    <location>
        <begin position="115"/>
        <end position="145"/>
    </location>
</feature>
<keyword evidence="7" id="KW-0238">DNA-binding</keyword>
<evidence type="ECO:0000256" key="2">
    <source>
        <dbReference type="ARBA" id="ARBA00011738"/>
    </source>
</evidence>
<dbReference type="Pfam" id="PF14372">
    <property type="entry name" value="hAT-like_RNase-H"/>
    <property type="match status" value="1"/>
</dbReference>
<dbReference type="EMBL" id="JBDFQZ010000008">
    <property type="protein sequence ID" value="KAK9699898.1"/>
    <property type="molecule type" value="Genomic_DNA"/>
</dbReference>
<dbReference type="InterPro" id="IPR025525">
    <property type="entry name" value="hAT-like_transposase_RNase-H"/>
</dbReference>
<dbReference type="Pfam" id="PF02892">
    <property type="entry name" value="zf-BED"/>
    <property type="match status" value="1"/>
</dbReference>
<keyword evidence="9" id="KW-0539">Nucleus</keyword>
<evidence type="ECO:0000256" key="6">
    <source>
        <dbReference type="ARBA" id="ARBA00023015"/>
    </source>
</evidence>
<dbReference type="GO" id="GO:0005634">
    <property type="term" value="C:nucleus"/>
    <property type="evidence" value="ECO:0007669"/>
    <property type="project" value="UniProtKB-SubCell"/>
</dbReference>
<dbReference type="Proteomes" id="UP001443914">
    <property type="component" value="Unassembled WGS sequence"/>
</dbReference>
<keyword evidence="8" id="KW-0804">Transcription</keyword>